<dbReference type="EMBL" id="QUNF01000014">
    <property type="protein sequence ID" value="REG84724.1"/>
    <property type="molecule type" value="Genomic_DNA"/>
</dbReference>
<evidence type="ECO:0000313" key="2">
    <source>
        <dbReference type="Proteomes" id="UP000256405"/>
    </source>
</evidence>
<keyword evidence="2" id="KW-1185">Reference proteome</keyword>
<organism evidence="1 2">
    <name type="scientific">Algoriphagus antarcticus</name>
    <dbReference type="NCBI Taxonomy" id="238540"/>
    <lineage>
        <taxon>Bacteria</taxon>
        <taxon>Pseudomonadati</taxon>
        <taxon>Bacteroidota</taxon>
        <taxon>Cytophagia</taxon>
        <taxon>Cytophagales</taxon>
        <taxon>Cyclobacteriaceae</taxon>
        <taxon>Algoriphagus</taxon>
    </lineage>
</organism>
<reference evidence="1 2" key="1">
    <citation type="submission" date="2018-08" db="EMBL/GenBank/DDBJ databases">
        <title>Genomic Encyclopedia of Archaeal and Bacterial Type Strains, Phase II (KMG-II): from individual species to whole genera.</title>
        <authorList>
            <person name="Goeker M."/>
        </authorList>
    </citation>
    <scope>NUCLEOTIDE SEQUENCE [LARGE SCALE GENOMIC DNA]</scope>
    <source>
        <strain evidence="1 2">DSM 15986</strain>
    </source>
</reference>
<dbReference type="RefSeq" id="WP_086541427.1">
    <property type="nucleotide sequence ID" value="NZ_MSSW01000027.1"/>
</dbReference>
<accession>A0A3E0DP50</accession>
<name>A0A3E0DP50_9BACT</name>
<evidence type="ECO:0000313" key="1">
    <source>
        <dbReference type="EMBL" id="REG84724.1"/>
    </source>
</evidence>
<dbReference type="AlphaFoldDB" id="A0A3E0DP50"/>
<proteinExistence type="predicted"/>
<gene>
    <name evidence="1" type="ORF">C8N25_11473</name>
</gene>
<dbReference type="OrthoDB" id="836639at2"/>
<protein>
    <submittedName>
        <fullName evidence="1">Uncharacterized protein</fullName>
    </submittedName>
</protein>
<comment type="caution">
    <text evidence="1">The sequence shown here is derived from an EMBL/GenBank/DDBJ whole genome shotgun (WGS) entry which is preliminary data.</text>
</comment>
<sequence>MKYLLILFFCFNSFLLFGQSFEGKYFGNFLDPENIVSIELKKGQYFATILTSSKTTFVVDCELVEGSLRFFVPLNDEKKLRVTAVSIDQDLELSFTLEGENYTALLKRIGTQTVSKDNNKEKIDKPFLDPEIMGKWIQLGSHYPSGEPTEVDFSTKGYYKVFTKDGRIINDSRMFRDVSAKNGHSFSYSDIPDFNWSMRRPNILITSSPEFGSFEEEYYIQNDSLILKTTGGFKTYFVREIKD</sequence>
<dbReference type="Proteomes" id="UP000256405">
    <property type="component" value="Unassembled WGS sequence"/>
</dbReference>